<organism evidence="6 7">
    <name type="scientific">Pedobacter frigiditerrae</name>
    <dbReference type="NCBI Taxonomy" id="2530452"/>
    <lineage>
        <taxon>Bacteria</taxon>
        <taxon>Pseudomonadati</taxon>
        <taxon>Bacteroidota</taxon>
        <taxon>Sphingobacteriia</taxon>
        <taxon>Sphingobacteriales</taxon>
        <taxon>Sphingobacteriaceae</taxon>
        <taxon>Pedobacter</taxon>
    </lineage>
</organism>
<accession>A0A4R0N7S9</accession>
<evidence type="ECO:0000259" key="5">
    <source>
        <dbReference type="Pfam" id="PF01551"/>
    </source>
</evidence>
<feature type="chain" id="PRO_5020762812" evidence="4">
    <location>
        <begin position="22"/>
        <end position="428"/>
    </location>
</feature>
<reference evidence="6 7" key="1">
    <citation type="submission" date="2019-02" db="EMBL/GenBank/DDBJ databases">
        <title>Pedobacter sp. RP-1-13 sp. nov., isolated from Arctic soil.</title>
        <authorList>
            <person name="Dahal R.H."/>
        </authorList>
    </citation>
    <scope>NUCLEOTIDE SEQUENCE [LARGE SCALE GENOMIC DNA]</scope>
    <source>
        <strain evidence="6 7">RP-1-13</strain>
    </source>
</reference>
<dbReference type="PANTHER" id="PTHR21666:SF289">
    <property type="entry name" value="L-ALA--D-GLU ENDOPEPTIDASE"/>
    <property type="match status" value="1"/>
</dbReference>
<dbReference type="GO" id="GO:0004222">
    <property type="term" value="F:metalloendopeptidase activity"/>
    <property type="evidence" value="ECO:0007669"/>
    <property type="project" value="TreeGrafter"/>
</dbReference>
<dbReference type="SUPFAM" id="SSF51261">
    <property type="entry name" value="Duplicated hybrid motif"/>
    <property type="match status" value="1"/>
</dbReference>
<comment type="caution">
    <text evidence="6">The sequence shown here is derived from an EMBL/GenBank/DDBJ whole genome shotgun (WGS) entry which is preliminary data.</text>
</comment>
<evidence type="ECO:0000256" key="3">
    <source>
        <dbReference type="SAM" id="MobiDB-lite"/>
    </source>
</evidence>
<gene>
    <name evidence="6" type="ORF">EZ428_05610</name>
</gene>
<evidence type="ECO:0000256" key="2">
    <source>
        <dbReference type="SAM" id="Coils"/>
    </source>
</evidence>
<dbReference type="InterPro" id="IPR016047">
    <property type="entry name" value="M23ase_b-sheet_dom"/>
</dbReference>
<keyword evidence="2" id="KW-0175">Coiled coil</keyword>
<evidence type="ECO:0000256" key="4">
    <source>
        <dbReference type="SAM" id="SignalP"/>
    </source>
</evidence>
<dbReference type="InterPro" id="IPR011055">
    <property type="entry name" value="Dup_hybrid_motif"/>
</dbReference>
<dbReference type="CDD" id="cd12797">
    <property type="entry name" value="M23_peptidase"/>
    <property type="match status" value="1"/>
</dbReference>
<dbReference type="InterPro" id="IPR050570">
    <property type="entry name" value="Cell_wall_metabolism_enzyme"/>
</dbReference>
<evidence type="ECO:0000256" key="1">
    <source>
        <dbReference type="ARBA" id="ARBA00022729"/>
    </source>
</evidence>
<dbReference type="Gene3D" id="2.70.70.10">
    <property type="entry name" value="Glucose Permease (Domain IIA)"/>
    <property type="match status" value="1"/>
</dbReference>
<name>A0A4R0N7S9_9SPHI</name>
<dbReference type="Proteomes" id="UP000292884">
    <property type="component" value="Unassembled WGS sequence"/>
</dbReference>
<protein>
    <submittedName>
        <fullName evidence="6">Peptidase M23</fullName>
    </submittedName>
</protein>
<feature type="compositionally biased region" description="Polar residues" evidence="3">
    <location>
        <begin position="395"/>
        <end position="405"/>
    </location>
</feature>
<feature type="coiled-coil region" evidence="2">
    <location>
        <begin position="241"/>
        <end position="271"/>
    </location>
</feature>
<feature type="signal peptide" evidence="4">
    <location>
        <begin position="1"/>
        <end position="21"/>
    </location>
</feature>
<dbReference type="OrthoDB" id="9815884at2"/>
<dbReference type="Pfam" id="PF01551">
    <property type="entry name" value="Peptidase_M23"/>
    <property type="match status" value="1"/>
</dbReference>
<evidence type="ECO:0000313" key="7">
    <source>
        <dbReference type="Proteomes" id="UP000292884"/>
    </source>
</evidence>
<dbReference type="AlphaFoldDB" id="A0A4R0N7S9"/>
<feature type="coiled-coil region" evidence="2">
    <location>
        <begin position="21"/>
        <end position="55"/>
    </location>
</feature>
<evidence type="ECO:0000313" key="6">
    <source>
        <dbReference type="EMBL" id="TCC94254.1"/>
    </source>
</evidence>
<proteinExistence type="predicted"/>
<dbReference type="PANTHER" id="PTHR21666">
    <property type="entry name" value="PEPTIDASE-RELATED"/>
    <property type="match status" value="1"/>
</dbReference>
<feature type="region of interest" description="Disordered" evidence="3">
    <location>
        <begin position="395"/>
        <end position="428"/>
    </location>
</feature>
<keyword evidence="1 4" id="KW-0732">Signal</keyword>
<dbReference type="RefSeq" id="WP_131552115.1">
    <property type="nucleotide sequence ID" value="NZ_SJSK01000001.1"/>
</dbReference>
<keyword evidence="7" id="KW-1185">Reference proteome</keyword>
<sequence length="428" mass="48389">MKLNKLFLSLLFVGFCTAGFAQQTSRELKELKQKKEAIERQIELAQKNLNKTTNGKKLTLGQINTIKAQVRLMQDKISTINSEMRSLDNKITENTGKVHNLQTRLSDLKKEYAGMIRFAQRNRNSYDKMMFIFAANDFNQAYKRIKYLQQFGQYRKKQAAYIQGTEKDLNNQISVLDHDLKNKTNLLNQQLSEKNRLDKKKSEQAVVLNQLSKQEKQFAQDIKRNRDQRAALDRQIRAEINRIIAIEKKKAEDEAREAERIAAARAKAENRPVPVVASNKPKTNSEVLRATPESAKLSSAFESNKGSLPAPVATGYITSRFGVVKVDQATDNHEGIIYQTNEGAAVRAVFNGKVSTVFDKFGKFYVVIKHGEYFTIYENLKSVSVSKGDNVSTKQTIGSAANTDGSPEVGFQIRRGSTPLNPESWLAR</sequence>
<feature type="domain" description="M23ase beta-sheet core" evidence="5">
    <location>
        <begin position="332"/>
        <end position="422"/>
    </location>
</feature>
<dbReference type="EMBL" id="SJSK01000001">
    <property type="protein sequence ID" value="TCC94254.1"/>
    <property type="molecule type" value="Genomic_DNA"/>
</dbReference>
<dbReference type="Gene3D" id="6.10.250.3150">
    <property type="match status" value="1"/>
</dbReference>